<name>W6T7C5_9LACO</name>
<protein>
    <submittedName>
        <fullName evidence="1">Uncharacterized protein</fullName>
    </submittedName>
</protein>
<dbReference type="AlphaFoldDB" id="W6T7C5"/>
<organism evidence="1 2">
    <name type="scientific">Lactiplantibacillus fabifermentans T30PCM01</name>
    <dbReference type="NCBI Taxonomy" id="1400520"/>
    <lineage>
        <taxon>Bacteria</taxon>
        <taxon>Bacillati</taxon>
        <taxon>Bacillota</taxon>
        <taxon>Bacilli</taxon>
        <taxon>Lactobacillales</taxon>
        <taxon>Lactobacillaceae</taxon>
        <taxon>Lactiplantibacillus</taxon>
    </lineage>
</organism>
<reference evidence="1 2" key="1">
    <citation type="journal article" date="2014" name="Genome Announc.">
        <title>Genome Sequence of Lactobacillus fabifermentans Strain T30PCM01, Isolated from Fermenting Grape Marc.</title>
        <authorList>
            <person name="Treu L."/>
            <person name="Vendramin V."/>
            <person name="Bovo B."/>
            <person name="Giacomini A."/>
            <person name="Corich V."/>
            <person name="Campanaro S."/>
        </authorList>
    </citation>
    <scope>NUCLEOTIDE SEQUENCE [LARGE SCALE GENOMIC DNA]</scope>
    <source>
        <strain evidence="1 2">T30PCM01</strain>
    </source>
</reference>
<dbReference type="STRING" id="1400520.LFAB_08980"/>
<comment type="caution">
    <text evidence="1">The sequence shown here is derived from an EMBL/GenBank/DDBJ whole genome shotgun (WGS) entry which is preliminary data.</text>
</comment>
<accession>W6T7C5</accession>
<dbReference type="HOGENOM" id="CLU_219098_0_0_9"/>
<dbReference type="PATRIC" id="fig|1400520.3.peg.1763"/>
<dbReference type="EMBL" id="AWWK01000038">
    <property type="protein sequence ID" value="ETY74059.1"/>
    <property type="molecule type" value="Genomic_DNA"/>
</dbReference>
<gene>
    <name evidence="1" type="ORF">LFAB_08980</name>
</gene>
<evidence type="ECO:0000313" key="1">
    <source>
        <dbReference type="EMBL" id="ETY74059.1"/>
    </source>
</evidence>
<sequence length="41" mass="4491">MKKLIITLVLLAGIGIMVKADYRIIKTAPYPTLAQESSTTK</sequence>
<dbReference type="RefSeq" id="WP_268872503.1">
    <property type="nucleotide sequence ID" value="NZ_KK036491.1"/>
</dbReference>
<dbReference type="Proteomes" id="UP000019247">
    <property type="component" value="Unassembled WGS sequence"/>
</dbReference>
<proteinExistence type="predicted"/>
<evidence type="ECO:0000313" key="2">
    <source>
        <dbReference type="Proteomes" id="UP000019247"/>
    </source>
</evidence>